<protein>
    <submittedName>
        <fullName evidence="10">Chloramphenicol-sensitive protein RarD</fullName>
    </submittedName>
</protein>
<feature type="transmembrane region" description="Helical" evidence="8">
    <location>
        <begin position="21"/>
        <end position="38"/>
    </location>
</feature>
<dbReference type="PANTHER" id="PTHR22911">
    <property type="entry name" value="ACYL-MALONYL CONDENSING ENZYME-RELATED"/>
    <property type="match status" value="1"/>
</dbReference>
<comment type="caution">
    <text evidence="10">The sequence shown here is derived from an EMBL/GenBank/DDBJ whole genome shotgun (WGS) entry which is preliminary data.</text>
</comment>
<keyword evidence="7 8" id="KW-0472">Membrane</keyword>
<feature type="transmembrane region" description="Helical" evidence="8">
    <location>
        <begin position="161"/>
        <end position="178"/>
    </location>
</feature>
<evidence type="ECO:0000256" key="4">
    <source>
        <dbReference type="ARBA" id="ARBA00022475"/>
    </source>
</evidence>
<dbReference type="InterPro" id="IPR037185">
    <property type="entry name" value="EmrE-like"/>
</dbReference>
<dbReference type="Proteomes" id="UP000243978">
    <property type="component" value="Unassembled WGS sequence"/>
</dbReference>
<keyword evidence="11" id="KW-1185">Reference proteome</keyword>
<evidence type="ECO:0000259" key="9">
    <source>
        <dbReference type="Pfam" id="PF00892"/>
    </source>
</evidence>
<dbReference type="InterPro" id="IPR004626">
    <property type="entry name" value="RarD"/>
</dbReference>
<dbReference type="AlphaFoldDB" id="A0A2T6BNM0"/>
<evidence type="ECO:0000313" key="10">
    <source>
        <dbReference type="EMBL" id="PTX57680.1"/>
    </source>
</evidence>
<dbReference type="NCBIfam" id="TIGR00688">
    <property type="entry name" value="rarD"/>
    <property type="match status" value="1"/>
</dbReference>
<feature type="transmembrane region" description="Helical" evidence="8">
    <location>
        <begin position="190"/>
        <end position="208"/>
    </location>
</feature>
<accession>A0A2T6BNM0</accession>
<name>A0A2T6BNM0_9RHOB</name>
<dbReference type="Pfam" id="PF00892">
    <property type="entry name" value="EamA"/>
    <property type="match status" value="2"/>
</dbReference>
<dbReference type="EMBL" id="QBKS01000001">
    <property type="protein sequence ID" value="PTX57680.1"/>
    <property type="molecule type" value="Genomic_DNA"/>
</dbReference>
<evidence type="ECO:0000256" key="6">
    <source>
        <dbReference type="ARBA" id="ARBA00022989"/>
    </source>
</evidence>
<feature type="transmembrane region" description="Helical" evidence="8">
    <location>
        <begin position="275"/>
        <end position="295"/>
    </location>
</feature>
<evidence type="ECO:0000256" key="5">
    <source>
        <dbReference type="ARBA" id="ARBA00022692"/>
    </source>
</evidence>
<evidence type="ECO:0000256" key="8">
    <source>
        <dbReference type="SAM" id="Phobius"/>
    </source>
</evidence>
<proteinExistence type="inferred from homology"/>
<feature type="transmembrane region" description="Helical" evidence="8">
    <location>
        <begin position="250"/>
        <end position="269"/>
    </location>
</feature>
<feature type="transmembrane region" description="Helical" evidence="8">
    <location>
        <begin position="50"/>
        <end position="71"/>
    </location>
</feature>
<feature type="transmembrane region" description="Helical" evidence="8">
    <location>
        <begin position="115"/>
        <end position="132"/>
    </location>
</feature>
<feature type="transmembrane region" description="Helical" evidence="8">
    <location>
        <begin position="139"/>
        <end position="155"/>
    </location>
</feature>
<evidence type="ECO:0000256" key="2">
    <source>
        <dbReference type="ARBA" id="ARBA00007362"/>
    </source>
</evidence>
<reference evidence="10 11" key="1">
    <citation type="submission" date="2018-04" db="EMBL/GenBank/DDBJ databases">
        <title>Genomic Encyclopedia of Archaeal and Bacterial Type Strains, Phase II (KMG-II): from individual species to whole genera.</title>
        <authorList>
            <person name="Goeker M."/>
        </authorList>
    </citation>
    <scope>NUCLEOTIDE SEQUENCE [LARGE SCALE GENOMIC DNA]</scope>
    <source>
        <strain evidence="10 11">DSM 100977</strain>
    </source>
</reference>
<dbReference type="SUPFAM" id="SSF103481">
    <property type="entry name" value="Multidrug resistance efflux transporter EmrE"/>
    <property type="match status" value="2"/>
</dbReference>
<feature type="domain" description="EamA" evidence="9">
    <location>
        <begin position="20"/>
        <end position="155"/>
    </location>
</feature>
<dbReference type="GO" id="GO:0005886">
    <property type="term" value="C:plasma membrane"/>
    <property type="evidence" value="ECO:0007669"/>
    <property type="project" value="UniProtKB-SubCell"/>
</dbReference>
<keyword evidence="6 8" id="KW-1133">Transmembrane helix</keyword>
<evidence type="ECO:0000256" key="1">
    <source>
        <dbReference type="ARBA" id="ARBA00004651"/>
    </source>
</evidence>
<feature type="domain" description="EamA" evidence="9">
    <location>
        <begin position="164"/>
        <end position="290"/>
    </location>
</feature>
<feature type="transmembrane region" description="Helical" evidence="8">
    <location>
        <begin position="220"/>
        <end position="238"/>
    </location>
</feature>
<organism evidence="10 11">
    <name type="scientific">Litoreibacter ponti</name>
    <dbReference type="NCBI Taxonomy" id="1510457"/>
    <lineage>
        <taxon>Bacteria</taxon>
        <taxon>Pseudomonadati</taxon>
        <taxon>Pseudomonadota</taxon>
        <taxon>Alphaproteobacteria</taxon>
        <taxon>Rhodobacterales</taxon>
        <taxon>Roseobacteraceae</taxon>
        <taxon>Litoreibacter</taxon>
    </lineage>
</organism>
<dbReference type="InterPro" id="IPR000620">
    <property type="entry name" value="EamA_dom"/>
</dbReference>
<dbReference type="PANTHER" id="PTHR22911:SF137">
    <property type="entry name" value="SOLUTE CARRIER FAMILY 35 MEMBER G2-RELATED"/>
    <property type="match status" value="1"/>
</dbReference>
<gene>
    <name evidence="10" type="ORF">C8N43_2351</name>
</gene>
<feature type="transmembrane region" description="Helical" evidence="8">
    <location>
        <begin position="83"/>
        <end position="103"/>
    </location>
</feature>
<comment type="similarity">
    <text evidence="2">Belongs to the EamA transporter family.</text>
</comment>
<evidence type="ECO:0000256" key="3">
    <source>
        <dbReference type="ARBA" id="ARBA00022448"/>
    </source>
</evidence>
<keyword evidence="4" id="KW-1003">Cell membrane</keyword>
<keyword evidence="3" id="KW-0813">Transport</keyword>
<keyword evidence="5 8" id="KW-0812">Transmembrane</keyword>
<sequence length="299" mass="31987">MSGMAQASDPPVQDGDSAAGLGFAVSAYFLWGFLPLYMKALSHVPAVEIVAHRVIWSVPIAGLVLVVLGRTADIRAALATPSMLAMGCVSAALISINWGIYIWAIAEGQTLEAALGYYINPLFSVAIGAIILRERLTRAQWAAIALAAAAVLVLTLDAGRLPWVAIGLTVSWGLYALCKKSLPIGPNQGFLLEVLILAPLALGYWAFIAQSGDSHFDTDMWMLLGCGVVTAVPLLFYANGAKRLKLTTIAILQYIAPTMIFLVAVFVFGEPFGTARAIAFPMIWAALVMYTVSMLRARR</sequence>
<evidence type="ECO:0000313" key="11">
    <source>
        <dbReference type="Proteomes" id="UP000243978"/>
    </source>
</evidence>
<evidence type="ECO:0000256" key="7">
    <source>
        <dbReference type="ARBA" id="ARBA00023136"/>
    </source>
</evidence>
<comment type="subcellular location">
    <subcellularLocation>
        <location evidence="1">Cell membrane</location>
        <topology evidence="1">Multi-pass membrane protein</topology>
    </subcellularLocation>
</comment>